<evidence type="ECO:0000313" key="2">
    <source>
        <dbReference type="Proteomes" id="UP000252085"/>
    </source>
</evidence>
<sequence length="114" mass="13255">MLSPTLLNRVDKIFADKKSKSRELINDSSLLSHHIHAYLERCGYSVSYDDVEARLSFLITHTDTSYISRIQSKGGRPTEWHLQTKHIRLPQKYHAALKEIALEWQENEFGEAPF</sequence>
<evidence type="ECO:0000313" key="1">
    <source>
        <dbReference type="EMBL" id="RCJ40833.1"/>
    </source>
</evidence>
<dbReference type="AlphaFoldDB" id="A0A367RYN3"/>
<dbReference type="EMBL" id="LXQE01000053">
    <property type="protein sequence ID" value="RCJ40833.1"/>
    <property type="molecule type" value="Genomic_DNA"/>
</dbReference>
<name>A0A367RYN3_NOSPU</name>
<proteinExistence type="predicted"/>
<dbReference type="Proteomes" id="UP000252085">
    <property type="component" value="Unassembled WGS sequence"/>
</dbReference>
<comment type="caution">
    <text evidence="1">The sequence shown here is derived from an EMBL/GenBank/DDBJ whole genome shotgun (WGS) entry which is preliminary data.</text>
</comment>
<reference evidence="1 2" key="1">
    <citation type="submission" date="2016-04" db="EMBL/GenBank/DDBJ databases">
        <authorList>
            <person name="Evans L.H."/>
            <person name="Alamgir A."/>
            <person name="Owens N."/>
            <person name="Weber N.D."/>
            <person name="Virtaneva K."/>
            <person name="Barbian K."/>
            <person name="Babar A."/>
            <person name="Rosenke K."/>
        </authorList>
    </citation>
    <scope>NUCLEOTIDE SEQUENCE [LARGE SCALE GENOMIC DNA]</scope>
    <source>
        <strain evidence="1">NIES-2108</strain>
    </source>
</reference>
<organism evidence="1 2">
    <name type="scientific">Nostoc punctiforme NIES-2108</name>
    <dbReference type="NCBI Taxonomy" id="1356359"/>
    <lineage>
        <taxon>Bacteria</taxon>
        <taxon>Bacillati</taxon>
        <taxon>Cyanobacteriota</taxon>
        <taxon>Cyanophyceae</taxon>
        <taxon>Nostocales</taxon>
        <taxon>Nostocaceae</taxon>
        <taxon>Nostoc</taxon>
    </lineage>
</organism>
<gene>
    <name evidence="1" type="ORF">A6769_39470</name>
</gene>
<accession>A0A367RYN3</accession>
<protein>
    <submittedName>
        <fullName evidence="1">Uncharacterized protein</fullName>
    </submittedName>
</protein>